<keyword evidence="2" id="KW-1185">Reference proteome</keyword>
<evidence type="ECO:0000313" key="2">
    <source>
        <dbReference type="Proteomes" id="UP000095283"/>
    </source>
</evidence>
<dbReference type="AlphaFoldDB" id="A0A1I7X6D7"/>
<accession>A0A1I7X6D7</accession>
<dbReference type="Proteomes" id="UP000095283">
    <property type="component" value="Unplaced"/>
</dbReference>
<proteinExistence type="predicted"/>
<name>A0A1I7X6D7_HETBA</name>
<organism evidence="2 3">
    <name type="scientific">Heterorhabditis bacteriophora</name>
    <name type="common">Entomopathogenic nematode worm</name>
    <dbReference type="NCBI Taxonomy" id="37862"/>
    <lineage>
        <taxon>Eukaryota</taxon>
        <taxon>Metazoa</taxon>
        <taxon>Ecdysozoa</taxon>
        <taxon>Nematoda</taxon>
        <taxon>Chromadorea</taxon>
        <taxon>Rhabditida</taxon>
        <taxon>Rhabditina</taxon>
        <taxon>Rhabditomorpha</taxon>
        <taxon>Strongyloidea</taxon>
        <taxon>Heterorhabditidae</taxon>
        <taxon>Heterorhabditis</taxon>
    </lineage>
</organism>
<reference evidence="3" key="1">
    <citation type="submission" date="2016-11" db="UniProtKB">
        <authorList>
            <consortium name="WormBaseParasite"/>
        </authorList>
    </citation>
    <scope>IDENTIFICATION</scope>
</reference>
<evidence type="ECO:0000256" key="1">
    <source>
        <dbReference type="SAM" id="MobiDB-lite"/>
    </source>
</evidence>
<evidence type="ECO:0000313" key="3">
    <source>
        <dbReference type="WBParaSite" id="Hba_13126"/>
    </source>
</evidence>
<sequence length="41" mass="4673">MFTLTNATHTRYAERQQRTEESITTLSAPSICETGCYNIAY</sequence>
<feature type="region of interest" description="Disordered" evidence="1">
    <location>
        <begin position="1"/>
        <end position="24"/>
    </location>
</feature>
<feature type="compositionally biased region" description="Basic and acidic residues" evidence="1">
    <location>
        <begin position="11"/>
        <end position="21"/>
    </location>
</feature>
<dbReference type="WBParaSite" id="Hba_13126">
    <property type="protein sequence ID" value="Hba_13126"/>
    <property type="gene ID" value="Hba_13126"/>
</dbReference>
<protein>
    <submittedName>
        <fullName evidence="3">Uncharacterized protein</fullName>
    </submittedName>
</protein>